<gene>
    <name evidence="2" type="ORF">LTR09_002661</name>
</gene>
<dbReference type="AlphaFoldDB" id="A0AAJ0GEU0"/>
<dbReference type="EMBL" id="JAWDJX010000006">
    <property type="protein sequence ID" value="KAK3056155.1"/>
    <property type="molecule type" value="Genomic_DNA"/>
</dbReference>
<dbReference type="Pfam" id="PF17648">
    <property type="entry name" value="Luciferase"/>
    <property type="match status" value="1"/>
</dbReference>
<proteinExistence type="predicted"/>
<dbReference type="PANTHER" id="PTHR38695:SF1">
    <property type="entry name" value="AMINO ACID PERMEASE_ SLC12A DOMAIN-CONTAINING PROTEIN"/>
    <property type="match status" value="1"/>
</dbReference>
<name>A0AAJ0GEU0_9PEZI</name>
<accession>A0AAJ0GEU0</accession>
<dbReference type="InterPro" id="IPR048273">
    <property type="entry name" value="Luciferase"/>
</dbReference>
<evidence type="ECO:0000313" key="2">
    <source>
        <dbReference type="EMBL" id="KAK3056155.1"/>
    </source>
</evidence>
<reference evidence="2" key="1">
    <citation type="submission" date="2023-04" db="EMBL/GenBank/DDBJ databases">
        <title>Black Yeasts Isolated from many extreme environments.</title>
        <authorList>
            <person name="Coleine C."/>
            <person name="Stajich J.E."/>
            <person name="Selbmann L."/>
        </authorList>
    </citation>
    <scope>NUCLEOTIDE SEQUENCE</scope>
    <source>
        <strain evidence="2">CCFEE 5312</strain>
    </source>
</reference>
<sequence length="273" mass="29992">MDFTAKSTADNSIPAPSLLVEQNAYLTFAVVLALLPLSLRFYSEYLAYLALGPGGTSSSLQGFLKVKVLGLFALRDPYTPRARPESGGYLDVGPHGLKKREGERPVVRGIAPQRQTTQKSPQTIYNHLTSKIERIADGDESLSVGTSCFEKHGTGLFANPRSEAPEIEPLPAHTSHRCRNEIVHVHGSDGSMHLTLHPADSRAVLEAGWGERHPLSRGGRFERFVPVDFVMVYAPRDEEEVEMVVRVILAARWFVGGKKGKVEAERGCVGEFD</sequence>
<dbReference type="Proteomes" id="UP001271007">
    <property type="component" value="Unassembled WGS sequence"/>
</dbReference>
<evidence type="ECO:0000313" key="3">
    <source>
        <dbReference type="Proteomes" id="UP001271007"/>
    </source>
</evidence>
<protein>
    <recommendedName>
        <fullName evidence="1">Luciferase domain-containing protein</fullName>
    </recommendedName>
</protein>
<feature type="domain" description="Luciferase" evidence="1">
    <location>
        <begin position="180"/>
        <end position="251"/>
    </location>
</feature>
<keyword evidence="3" id="KW-1185">Reference proteome</keyword>
<evidence type="ECO:0000259" key="1">
    <source>
        <dbReference type="Pfam" id="PF17648"/>
    </source>
</evidence>
<organism evidence="2 3">
    <name type="scientific">Extremus antarcticus</name>
    <dbReference type="NCBI Taxonomy" id="702011"/>
    <lineage>
        <taxon>Eukaryota</taxon>
        <taxon>Fungi</taxon>
        <taxon>Dikarya</taxon>
        <taxon>Ascomycota</taxon>
        <taxon>Pezizomycotina</taxon>
        <taxon>Dothideomycetes</taxon>
        <taxon>Dothideomycetidae</taxon>
        <taxon>Mycosphaerellales</taxon>
        <taxon>Extremaceae</taxon>
        <taxon>Extremus</taxon>
    </lineage>
</organism>
<comment type="caution">
    <text evidence="2">The sequence shown here is derived from an EMBL/GenBank/DDBJ whole genome shotgun (WGS) entry which is preliminary data.</text>
</comment>
<dbReference type="PANTHER" id="PTHR38695">
    <property type="entry name" value="AMINO ACID PERMEASE_ SLC12A DOMAIN-CONTAINING PROTEIN"/>
    <property type="match status" value="1"/>
</dbReference>
<dbReference type="InterPro" id="IPR040841">
    <property type="entry name" value="Luciferase_dom"/>
</dbReference>